<accession>A0A2I0HF68</accession>
<feature type="non-terminal residue" evidence="4">
    <location>
        <position position="82"/>
    </location>
</feature>
<reference evidence="4 5" key="1">
    <citation type="submission" date="2017-11" db="EMBL/GenBank/DDBJ databases">
        <title>De-novo sequencing of pomegranate (Punica granatum L.) genome.</title>
        <authorList>
            <person name="Akparov Z."/>
            <person name="Amiraslanov A."/>
            <person name="Hajiyeva S."/>
            <person name="Abbasov M."/>
            <person name="Kaur K."/>
            <person name="Hamwieh A."/>
            <person name="Solovyev V."/>
            <person name="Salamov A."/>
            <person name="Braich B."/>
            <person name="Kosarev P."/>
            <person name="Mahmoud A."/>
            <person name="Hajiyev E."/>
            <person name="Babayeva S."/>
            <person name="Izzatullayeva V."/>
            <person name="Mammadov A."/>
            <person name="Mammadov A."/>
            <person name="Sharifova S."/>
            <person name="Ojaghi J."/>
            <person name="Eynullazada K."/>
            <person name="Bayramov B."/>
            <person name="Abdulazimova A."/>
            <person name="Shahmuradov I."/>
        </authorList>
    </citation>
    <scope>NUCLEOTIDE SEQUENCE [LARGE SCALE GENOMIC DNA]</scope>
    <source>
        <strain evidence="5">cv. AG2017</strain>
        <tissue evidence="4">Leaf</tissue>
    </source>
</reference>
<evidence type="ECO:0000259" key="3">
    <source>
        <dbReference type="Pfam" id="PF01397"/>
    </source>
</evidence>
<comment type="cofactor">
    <cofactor evidence="1">
        <name>Mg(2+)</name>
        <dbReference type="ChEBI" id="CHEBI:18420"/>
    </cofactor>
</comment>
<keyword evidence="5" id="KW-1185">Reference proteome</keyword>
<dbReference type="Gene3D" id="1.50.10.130">
    <property type="entry name" value="Terpene synthase, N-terminal domain"/>
    <property type="match status" value="1"/>
</dbReference>
<evidence type="ECO:0000256" key="2">
    <source>
        <dbReference type="ARBA" id="ARBA00023239"/>
    </source>
</evidence>
<dbReference type="InterPro" id="IPR036965">
    <property type="entry name" value="Terpene_synth_N_sf"/>
</dbReference>
<feature type="domain" description="Terpene synthase N-terminal" evidence="3">
    <location>
        <begin position="1"/>
        <end position="74"/>
    </location>
</feature>
<dbReference type="STRING" id="22663.A0A2I0HF68"/>
<evidence type="ECO:0000313" key="4">
    <source>
        <dbReference type="EMBL" id="PKI18441.1"/>
    </source>
</evidence>
<dbReference type="InterPro" id="IPR008930">
    <property type="entry name" value="Terpenoid_cyclase/PrenylTrfase"/>
</dbReference>
<sequence length="82" mass="9361">IFEKFKDNKGEFSESLVEDVRGLLNLYEASHFRVHGEDILEEALSFTVQHLKSAVEHDDPNLSPTLLAEVKRALEHCLRKGL</sequence>
<evidence type="ECO:0000313" key="5">
    <source>
        <dbReference type="Proteomes" id="UP000233551"/>
    </source>
</evidence>
<dbReference type="SUPFAM" id="SSF48239">
    <property type="entry name" value="Terpenoid cyclases/Protein prenyltransferases"/>
    <property type="match status" value="1"/>
</dbReference>
<proteinExistence type="predicted"/>
<dbReference type="InterPro" id="IPR001906">
    <property type="entry name" value="Terpene_synth_N"/>
</dbReference>
<dbReference type="Pfam" id="PF01397">
    <property type="entry name" value="Terpene_synth"/>
    <property type="match status" value="1"/>
</dbReference>
<feature type="non-terminal residue" evidence="4">
    <location>
        <position position="1"/>
    </location>
</feature>
<comment type="caution">
    <text evidence="4">The sequence shown here is derived from an EMBL/GenBank/DDBJ whole genome shotgun (WGS) entry which is preliminary data.</text>
</comment>
<dbReference type="PANTHER" id="PTHR31225">
    <property type="entry name" value="OS04G0344100 PROTEIN-RELATED"/>
    <property type="match status" value="1"/>
</dbReference>
<dbReference type="GO" id="GO:0016114">
    <property type="term" value="P:terpenoid biosynthetic process"/>
    <property type="evidence" value="ECO:0007669"/>
    <property type="project" value="InterPro"/>
</dbReference>
<name>A0A2I0HF68_PUNGR</name>
<dbReference type="AlphaFoldDB" id="A0A2I0HF68"/>
<gene>
    <name evidence="4" type="ORF">CRG98_049285</name>
</gene>
<protein>
    <recommendedName>
        <fullName evidence="3">Terpene synthase N-terminal domain-containing protein</fullName>
    </recommendedName>
</protein>
<evidence type="ECO:0000256" key="1">
    <source>
        <dbReference type="ARBA" id="ARBA00001946"/>
    </source>
</evidence>
<dbReference type="EMBL" id="PGOL01037970">
    <property type="protein sequence ID" value="PKI18441.1"/>
    <property type="molecule type" value="Genomic_DNA"/>
</dbReference>
<dbReference type="InterPro" id="IPR050148">
    <property type="entry name" value="Terpene_synthase-like"/>
</dbReference>
<dbReference type="GO" id="GO:0010333">
    <property type="term" value="F:terpene synthase activity"/>
    <property type="evidence" value="ECO:0007669"/>
    <property type="project" value="InterPro"/>
</dbReference>
<dbReference type="PANTHER" id="PTHR31225:SF221">
    <property type="entry name" value="(-)-GERMACRENE D SYNTHASE"/>
    <property type="match status" value="1"/>
</dbReference>
<dbReference type="Proteomes" id="UP000233551">
    <property type="component" value="Unassembled WGS sequence"/>
</dbReference>
<organism evidence="4 5">
    <name type="scientific">Punica granatum</name>
    <name type="common">Pomegranate</name>
    <dbReference type="NCBI Taxonomy" id="22663"/>
    <lineage>
        <taxon>Eukaryota</taxon>
        <taxon>Viridiplantae</taxon>
        <taxon>Streptophyta</taxon>
        <taxon>Embryophyta</taxon>
        <taxon>Tracheophyta</taxon>
        <taxon>Spermatophyta</taxon>
        <taxon>Magnoliopsida</taxon>
        <taxon>eudicotyledons</taxon>
        <taxon>Gunneridae</taxon>
        <taxon>Pentapetalae</taxon>
        <taxon>rosids</taxon>
        <taxon>malvids</taxon>
        <taxon>Myrtales</taxon>
        <taxon>Lythraceae</taxon>
        <taxon>Punica</taxon>
    </lineage>
</organism>
<keyword evidence="2" id="KW-0456">Lyase</keyword>